<evidence type="ECO:0000313" key="3">
    <source>
        <dbReference type="EMBL" id="TFJ93981.1"/>
    </source>
</evidence>
<organism evidence="3 4">
    <name type="scientific">Lentibacillus salicampi</name>
    <dbReference type="NCBI Taxonomy" id="175306"/>
    <lineage>
        <taxon>Bacteria</taxon>
        <taxon>Bacillati</taxon>
        <taxon>Bacillota</taxon>
        <taxon>Bacilli</taxon>
        <taxon>Bacillales</taxon>
        <taxon>Bacillaceae</taxon>
        <taxon>Lentibacillus</taxon>
    </lineage>
</organism>
<dbReference type="Gene3D" id="3.30.470.20">
    <property type="entry name" value="ATP-grasp fold, B domain"/>
    <property type="match status" value="1"/>
</dbReference>
<dbReference type="GO" id="GO:0043774">
    <property type="term" value="F:coenzyme F420-2 alpha-glutamyl ligase activity"/>
    <property type="evidence" value="ECO:0007669"/>
    <property type="project" value="TreeGrafter"/>
</dbReference>
<dbReference type="OrthoDB" id="4426445at2"/>
<dbReference type="Proteomes" id="UP000298484">
    <property type="component" value="Unassembled WGS sequence"/>
</dbReference>
<evidence type="ECO:0000313" key="4">
    <source>
        <dbReference type="Proteomes" id="UP000298484"/>
    </source>
</evidence>
<reference evidence="3 4" key="1">
    <citation type="submission" date="2019-03" db="EMBL/GenBank/DDBJ databases">
        <title>Genome sequence of Lentibacillus salicampi ATCC BAA-719.</title>
        <authorList>
            <person name="Maclea K.S."/>
            <person name="Simoes Junior M."/>
        </authorList>
    </citation>
    <scope>NUCLEOTIDE SEQUENCE [LARGE SCALE GENOMIC DNA]</scope>
    <source>
        <strain evidence="3 4">ATCC BAA-719</strain>
    </source>
</reference>
<sequence>MKGWLIYNKTDANQNASYINWFLEEARLQNVALHLILRENLTVGVMDDQRTILLDGRPVTLPDFAVIRTIEPLLNRQLESFGIVVYNPSETATICNNKALTHFYVSKLAIPMADTVFVSEKTGLPASPPLAFPFVIKGVHGRSGKQVDLVTNVLDWQHMQRDQKEGDLIFQSAGKIQLGKDVRVFVIGTEIIGAVLRENKHDFRANYKLGGSALWYPLAPHEIALVRQICDVFRFGMAGIDFLLDHDGQFILNEVEDVVGSRTLSAVSDINILEKYVAYIKSGNSS</sequence>
<evidence type="ECO:0000256" key="1">
    <source>
        <dbReference type="PROSITE-ProRule" id="PRU00409"/>
    </source>
</evidence>
<keyword evidence="1" id="KW-0067">ATP-binding</keyword>
<dbReference type="Gene3D" id="3.40.50.20">
    <property type="match status" value="1"/>
</dbReference>
<dbReference type="SUPFAM" id="SSF56059">
    <property type="entry name" value="Glutathione synthetase ATP-binding domain-like"/>
    <property type="match status" value="1"/>
</dbReference>
<evidence type="ECO:0000259" key="2">
    <source>
        <dbReference type="PROSITE" id="PS50975"/>
    </source>
</evidence>
<keyword evidence="1" id="KW-0547">Nucleotide-binding</keyword>
<dbReference type="InterPro" id="IPR013651">
    <property type="entry name" value="ATP-grasp_RimK-type"/>
</dbReference>
<dbReference type="AlphaFoldDB" id="A0A4Y9AHU7"/>
<dbReference type="GO" id="GO:0005737">
    <property type="term" value="C:cytoplasm"/>
    <property type="evidence" value="ECO:0007669"/>
    <property type="project" value="TreeGrafter"/>
</dbReference>
<dbReference type="PANTHER" id="PTHR21621">
    <property type="entry name" value="RIBOSOMAL PROTEIN S6 MODIFICATION PROTEIN"/>
    <property type="match status" value="1"/>
</dbReference>
<dbReference type="Pfam" id="PF08443">
    <property type="entry name" value="RimK"/>
    <property type="match status" value="1"/>
</dbReference>
<dbReference type="GO" id="GO:0046872">
    <property type="term" value="F:metal ion binding"/>
    <property type="evidence" value="ECO:0007669"/>
    <property type="project" value="InterPro"/>
</dbReference>
<feature type="domain" description="ATP-grasp" evidence="2">
    <location>
        <begin position="102"/>
        <end position="281"/>
    </location>
</feature>
<gene>
    <name evidence="3" type="ORF">E4U82_03985</name>
</gene>
<dbReference type="EMBL" id="SRHY01000003">
    <property type="protein sequence ID" value="TFJ93981.1"/>
    <property type="molecule type" value="Genomic_DNA"/>
</dbReference>
<dbReference type="RefSeq" id="WP_135108761.1">
    <property type="nucleotide sequence ID" value="NZ_SRHY01000003.1"/>
</dbReference>
<keyword evidence="4" id="KW-1185">Reference proteome</keyword>
<protein>
    <recommendedName>
        <fullName evidence="2">ATP-grasp domain-containing protein</fullName>
    </recommendedName>
</protein>
<accession>A0A4Y9AHU7</accession>
<comment type="caution">
    <text evidence="3">The sequence shown here is derived from an EMBL/GenBank/DDBJ whole genome shotgun (WGS) entry which is preliminary data.</text>
</comment>
<dbReference type="InterPro" id="IPR011761">
    <property type="entry name" value="ATP-grasp"/>
</dbReference>
<name>A0A4Y9AHU7_9BACI</name>
<proteinExistence type="predicted"/>
<dbReference type="PROSITE" id="PS50975">
    <property type="entry name" value="ATP_GRASP"/>
    <property type="match status" value="1"/>
</dbReference>
<dbReference type="GO" id="GO:0005524">
    <property type="term" value="F:ATP binding"/>
    <property type="evidence" value="ECO:0007669"/>
    <property type="project" value="UniProtKB-UniRule"/>
</dbReference>
<dbReference type="PANTHER" id="PTHR21621:SF2">
    <property type="entry name" value="COENZYME GAMMA-F420-2:ALPHA-L-GLUTAMATE LIGASE"/>
    <property type="match status" value="1"/>
</dbReference>